<dbReference type="AlphaFoldDB" id="A0A699VJC7"/>
<proteinExistence type="predicted"/>
<evidence type="ECO:0000313" key="1">
    <source>
        <dbReference type="EMBL" id="GFD34570.1"/>
    </source>
</evidence>
<gene>
    <name evidence="1" type="ORF">Tci_906539</name>
</gene>
<comment type="caution">
    <text evidence="1">The sequence shown here is derived from an EMBL/GenBank/DDBJ whole genome shotgun (WGS) entry which is preliminary data.</text>
</comment>
<accession>A0A699VJC7</accession>
<reference evidence="1" key="1">
    <citation type="journal article" date="2019" name="Sci. Rep.">
        <title>Draft genome of Tanacetum cinerariifolium, the natural source of mosquito coil.</title>
        <authorList>
            <person name="Yamashiro T."/>
            <person name="Shiraishi A."/>
            <person name="Satake H."/>
            <person name="Nakayama K."/>
        </authorList>
    </citation>
    <scope>NUCLEOTIDE SEQUENCE</scope>
</reference>
<protein>
    <submittedName>
        <fullName evidence="1">Uncharacterized protein</fullName>
    </submittedName>
</protein>
<dbReference type="EMBL" id="BKCJ011448284">
    <property type="protein sequence ID" value="GFD34570.1"/>
    <property type="molecule type" value="Genomic_DNA"/>
</dbReference>
<name>A0A699VJC7_TANCI</name>
<feature type="non-terminal residue" evidence="1">
    <location>
        <position position="87"/>
    </location>
</feature>
<sequence length="87" mass="9975">MLSKCDDVDEIIPPNSISLMRNEVHKKTSALILKTSALIQSRLECFLSVTMSVWEGAEDFIRLQAKEIKLKYSSRSPKIFSRILDFI</sequence>
<organism evidence="1">
    <name type="scientific">Tanacetum cinerariifolium</name>
    <name type="common">Dalmatian daisy</name>
    <name type="synonym">Chrysanthemum cinerariifolium</name>
    <dbReference type="NCBI Taxonomy" id="118510"/>
    <lineage>
        <taxon>Eukaryota</taxon>
        <taxon>Viridiplantae</taxon>
        <taxon>Streptophyta</taxon>
        <taxon>Embryophyta</taxon>
        <taxon>Tracheophyta</taxon>
        <taxon>Spermatophyta</taxon>
        <taxon>Magnoliopsida</taxon>
        <taxon>eudicotyledons</taxon>
        <taxon>Gunneridae</taxon>
        <taxon>Pentapetalae</taxon>
        <taxon>asterids</taxon>
        <taxon>campanulids</taxon>
        <taxon>Asterales</taxon>
        <taxon>Asteraceae</taxon>
        <taxon>Asteroideae</taxon>
        <taxon>Anthemideae</taxon>
        <taxon>Anthemidinae</taxon>
        <taxon>Tanacetum</taxon>
    </lineage>
</organism>